<feature type="transmembrane region" description="Helical" evidence="1">
    <location>
        <begin position="201"/>
        <end position="220"/>
    </location>
</feature>
<comment type="caution">
    <text evidence="2">The sequence shown here is derived from an EMBL/GenBank/DDBJ whole genome shotgun (WGS) entry which is preliminary data.</text>
</comment>
<dbReference type="PANTHER" id="PTHR36844">
    <property type="entry name" value="PROTEASE PRSW"/>
    <property type="match status" value="1"/>
</dbReference>
<evidence type="ECO:0000313" key="3">
    <source>
        <dbReference type="Proteomes" id="UP000051673"/>
    </source>
</evidence>
<keyword evidence="1" id="KW-0812">Transmembrane</keyword>
<keyword evidence="1" id="KW-0472">Membrane</keyword>
<dbReference type="Proteomes" id="UP000051673">
    <property type="component" value="Unassembled WGS sequence"/>
</dbReference>
<name>A0A0R2JI18_9LACO</name>
<organism evidence="2 3">
    <name type="scientific">Weissella minor</name>
    <dbReference type="NCBI Taxonomy" id="1620"/>
    <lineage>
        <taxon>Bacteria</taxon>
        <taxon>Bacillati</taxon>
        <taxon>Bacillota</taxon>
        <taxon>Bacilli</taxon>
        <taxon>Lactobacillales</taxon>
        <taxon>Lactobacillaceae</taxon>
        <taxon>Weissella</taxon>
    </lineage>
</organism>
<keyword evidence="1" id="KW-1133">Transmembrane helix</keyword>
<reference evidence="2 3" key="1">
    <citation type="journal article" date="2015" name="Genome Announc.">
        <title>Expanding the biotechnology potential of lactobacilli through comparative genomics of 213 strains and associated genera.</title>
        <authorList>
            <person name="Sun Z."/>
            <person name="Harris H.M."/>
            <person name="McCann A."/>
            <person name="Guo C."/>
            <person name="Argimon S."/>
            <person name="Zhang W."/>
            <person name="Yang X."/>
            <person name="Jeffery I.B."/>
            <person name="Cooney J.C."/>
            <person name="Kagawa T.F."/>
            <person name="Liu W."/>
            <person name="Song Y."/>
            <person name="Salvetti E."/>
            <person name="Wrobel A."/>
            <person name="Rasinkangas P."/>
            <person name="Parkhill J."/>
            <person name="Rea M.C."/>
            <person name="O'Sullivan O."/>
            <person name="Ritari J."/>
            <person name="Douillard F.P."/>
            <person name="Paul Ross R."/>
            <person name="Yang R."/>
            <person name="Briner A.E."/>
            <person name="Felis G.E."/>
            <person name="de Vos W.M."/>
            <person name="Barrangou R."/>
            <person name="Klaenhammer T.R."/>
            <person name="Caufield P.W."/>
            <person name="Cui Y."/>
            <person name="Zhang H."/>
            <person name="O'Toole P.W."/>
        </authorList>
    </citation>
    <scope>NUCLEOTIDE SEQUENCE [LARGE SCALE GENOMIC DNA]</scope>
    <source>
        <strain evidence="2 3">DSM 20014</strain>
    </source>
</reference>
<proteinExistence type="predicted"/>
<feature type="transmembrane region" description="Helical" evidence="1">
    <location>
        <begin position="141"/>
        <end position="159"/>
    </location>
</feature>
<keyword evidence="3" id="KW-1185">Reference proteome</keyword>
<gene>
    <name evidence="2" type="ORF">IV67_GL000457</name>
</gene>
<feature type="transmembrane region" description="Helical" evidence="1">
    <location>
        <begin position="98"/>
        <end position="121"/>
    </location>
</feature>
<dbReference type="PATRIC" id="fig|1620.3.peg.462"/>
<accession>A0A0R2JI18</accession>
<feature type="transmembrane region" description="Helical" evidence="1">
    <location>
        <begin position="171"/>
        <end position="189"/>
    </location>
</feature>
<evidence type="ECO:0000256" key="1">
    <source>
        <dbReference type="SAM" id="Phobius"/>
    </source>
</evidence>
<dbReference type="PANTHER" id="PTHR36844:SF1">
    <property type="entry name" value="PROTEASE PRSW"/>
    <property type="match status" value="1"/>
</dbReference>
<evidence type="ECO:0008006" key="4">
    <source>
        <dbReference type="Google" id="ProtNLM"/>
    </source>
</evidence>
<dbReference type="GO" id="GO:0008233">
    <property type="term" value="F:peptidase activity"/>
    <property type="evidence" value="ECO:0007669"/>
    <property type="project" value="InterPro"/>
</dbReference>
<dbReference type="Pfam" id="PF13367">
    <property type="entry name" value="PrsW-protease"/>
    <property type="match status" value="1"/>
</dbReference>
<dbReference type="EMBL" id="JQCD01000024">
    <property type="protein sequence ID" value="KRN76945.1"/>
    <property type="molecule type" value="Genomic_DNA"/>
</dbReference>
<protein>
    <recommendedName>
        <fullName evidence="4">PrsW family intramembrane metalloprotease</fullName>
    </recommendedName>
</protein>
<dbReference type="AlphaFoldDB" id="A0A0R2JI18"/>
<feature type="transmembrane region" description="Helical" evidence="1">
    <location>
        <begin position="25"/>
        <end position="46"/>
    </location>
</feature>
<feature type="transmembrane region" description="Helical" evidence="1">
    <location>
        <begin position="66"/>
        <end position="91"/>
    </location>
</feature>
<dbReference type="InterPro" id="IPR026898">
    <property type="entry name" value="PrsW"/>
</dbReference>
<sequence length="226" mass="25270">MLLIYIIPGLLVFNWLRKRLAVAQIYLWTSFFAGAFFTGWLASIFNDLAAQGFKTLISNQTFVEQWEAALTGPVIEEILKIICVFLLIYLFNVSRIQVVFVIGIMVGFGFQVIEDISYVVLTASTNIQEIIPDTFNRLSGALASHWAYTGIIAVGLFSLISKHPIITKKVAWTWTLSPVLLHFIWNSPINDIQLANDIAPVSAILTALTCLLIIQVFLTLQASMND</sequence>
<evidence type="ECO:0000313" key="2">
    <source>
        <dbReference type="EMBL" id="KRN76945.1"/>
    </source>
</evidence>